<organism evidence="1 2">
    <name type="scientific">Novipirellula herctigrandis</name>
    <dbReference type="NCBI Taxonomy" id="2527986"/>
    <lineage>
        <taxon>Bacteria</taxon>
        <taxon>Pseudomonadati</taxon>
        <taxon>Planctomycetota</taxon>
        <taxon>Planctomycetia</taxon>
        <taxon>Pirellulales</taxon>
        <taxon>Pirellulaceae</taxon>
        <taxon>Novipirellula</taxon>
    </lineage>
</organism>
<dbReference type="RefSeq" id="WP_146402095.1">
    <property type="nucleotide sequence ID" value="NZ_SJPJ01000001.1"/>
</dbReference>
<comment type="caution">
    <text evidence="1">The sequence shown here is derived from an EMBL/GenBank/DDBJ whole genome shotgun (WGS) entry which is preliminary data.</text>
</comment>
<accession>A0A5C5ZB11</accession>
<dbReference type="AlphaFoldDB" id="A0A5C5ZB11"/>
<keyword evidence="2" id="KW-1185">Reference proteome</keyword>
<sequence length="65" mass="6750">MTNQFLAASLLRAAIIPVIIACGLTMGGCSKDTQARKLTPPGDVDWDAINAQAEAENAASSTTEE</sequence>
<dbReference type="OrthoDB" id="9960933at2"/>
<evidence type="ECO:0000313" key="1">
    <source>
        <dbReference type="EMBL" id="TWT84390.1"/>
    </source>
</evidence>
<protein>
    <submittedName>
        <fullName evidence="1">Uncharacterized protein</fullName>
    </submittedName>
</protein>
<name>A0A5C5ZB11_9BACT</name>
<evidence type="ECO:0000313" key="2">
    <source>
        <dbReference type="Proteomes" id="UP000315010"/>
    </source>
</evidence>
<gene>
    <name evidence="1" type="ORF">CA13_58680</name>
</gene>
<dbReference type="EMBL" id="SJPJ01000001">
    <property type="protein sequence ID" value="TWT84390.1"/>
    <property type="molecule type" value="Genomic_DNA"/>
</dbReference>
<reference evidence="1 2" key="1">
    <citation type="submission" date="2019-02" db="EMBL/GenBank/DDBJ databases">
        <title>Deep-cultivation of Planctomycetes and their phenomic and genomic characterization uncovers novel biology.</title>
        <authorList>
            <person name="Wiegand S."/>
            <person name="Jogler M."/>
            <person name="Boedeker C."/>
            <person name="Pinto D."/>
            <person name="Vollmers J."/>
            <person name="Rivas-Marin E."/>
            <person name="Kohn T."/>
            <person name="Peeters S.H."/>
            <person name="Heuer A."/>
            <person name="Rast P."/>
            <person name="Oberbeckmann S."/>
            <person name="Bunk B."/>
            <person name="Jeske O."/>
            <person name="Meyerdierks A."/>
            <person name="Storesund J.E."/>
            <person name="Kallscheuer N."/>
            <person name="Luecker S."/>
            <person name="Lage O.M."/>
            <person name="Pohl T."/>
            <person name="Merkel B.J."/>
            <person name="Hornburger P."/>
            <person name="Mueller R.-W."/>
            <person name="Bruemmer F."/>
            <person name="Labrenz M."/>
            <person name="Spormann A.M."/>
            <person name="Op Den Camp H."/>
            <person name="Overmann J."/>
            <person name="Amann R."/>
            <person name="Jetten M.S.M."/>
            <person name="Mascher T."/>
            <person name="Medema M.H."/>
            <person name="Devos D.P."/>
            <person name="Kaster A.-K."/>
            <person name="Ovreas L."/>
            <person name="Rohde M."/>
            <person name="Galperin M.Y."/>
            <person name="Jogler C."/>
        </authorList>
    </citation>
    <scope>NUCLEOTIDE SEQUENCE [LARGE SCALE GENOMIC DNA]</scope>
    <source>
        <strain evidence="1 2">CA13</strain>
    </source>
</reference>
<dbReference type="Proteomes" id="UP000315010">
    <property type="component" value="Unassembled WGS sequence"/>
</dbReference>
<proteinExistence type="predicted"/>